<evidence type="ECO:0000313" key="2">
    <source>
        <dbReference type="Proteomes" id="UP001497535"/>
    </source>
</evidence>
<name>A0ACB0ZIH3_MELEN</name>
<proteinExistence type="predicted"/>
<evidence type="ECO:0000313" key="1">
    <source>
        <dbReference type="EMBL" id="CAK5078172.1"/>
    </source>
</evidence>
<protein>
    <submittedName>
        <fullName evidence="1">Uncharacterized protein</fullName>
    </submittedName>
</protein>
<comment type="caution">
    <text evidence="1">The sequence shown here is derived from an EMBL/GenBank/DDBJ whole genome shotgun (WGS) entry which is preliminary data.</text>
</comment>
<dbReference type="Proteomes" id="UP001497535">
    <property type="component" value="Unassembled WGS sequence"/>
</dbReference>
<reference evidence="1" key="1">
    <citation type="submission" date="2023-11" db="EMBL/GenBank/DDBJ databases">
        <authorList>
            <person name="Poullet M."/>
        </authorList>
    </citation>
    <scope>NUCLEOTIDE SEQUENCE</scope>
    <source>
        <strain evidence="1">E1834</strain>
    </source>
</reference>
<gene>
    <name evidence="1" type="ORF">MENTE1834_LOCUS25215</name>
</gene>
<keyword evidence="2" id="KW-1185">Reference proteome</keyword>
<dbReference type="EMBL" id="CAVMJV010000035">
    <property type="protein sequence ID" value="CAK5078172.1"/>
    <property type="molecule type" value="Genomic_DNA"/>
</dbReference>
<organism evidence="1 2">
    <name type="scientific">Meloidogyne enterolobii</name>
    <name type="common">Root-knot nematode worm</name>
    <name type="synonym">Meloidogyne mayaguensis</name>
    <dbReference type="NCBI Taxonomy" id="390850"/>
    <lineage>
        <taxon>Eukaryota</taxon>
        <taxon>Metazoa</taxon>
        <taxon>Ecdysozoa</taxon>
        <taxon>Nematoda</taxon>
        <taxon>Chromadorea</taxon>
        <taxon>Rhabditida</taxon>
        <taxon>Tylenchina</taxon>
        <taxon>Tylenchomorpha</taxon>
        <taxon>Tylenchoidea</taxon>
        <taxon>Meloidogynidae</taxon>
        <taxon>Meloidogyninae</taxon>
        <taxon>Meloidogyne</taxon>
    </lineage>
</organism>
<accession>A0ACB0ZIH3</accession>
<sequence length="79" mass="8890">MLRVRFTTLLVILLAIWTSLNCVMSEEVTYVGYGRHTMVNNIITRIGTASRIAKTNEDLADYKGTENACDVKFDDNGDM</sequence>